<keyword evidence="13 14" id="KW-0275">Fatty acid biosynthesis</keyword>
<sequence length="530" mass="59092">MFRSAIVRATRAAARPAVFRPAVVPKAVFPSAIRYYSAPASLSKDEVEGRIKDLLKGFDKVQDQSKVTGTSHFTNDLGLDSLDTVEVVMAIEEEFSIEIPDKEADNIHSVDQAVNYIIAQPDGEFPRPTKCKNYGDWLATPLAHRQVRSDRHLNHNERNERIGSDNKPNQTIVNRLHMASTGGLTRRRGGGGGGGDEDGERSSSPAASRPRSGIGGGEVNYTTSENGHKIAYDPKDISQNAEMKKMPKLTLMEEILLLGLKDKQGYLSFWNENISYALRGCIILELALRKRISVTKDSSRSRYPLADRLVEVVDDTLTGEVLLDEALKMMKQEKMSISDWIDLMSGETWNLFKMGYQLKQVRERLAKGLVDKGILRTEKRNFLLFDMATHPVADGGAKDEIRKRVRDTFTQSVLQLNANLFNPEGMEFRYIRTIAMVCAAYAANVLDNVMNYQSQNDQENITAIVNELLNDFGQWPFAIKGRRNDDRIGGKIGSNIPAEIVNEIGDNKTNELHLEVVAAVLSVFTGLGTQ</sequence>
<evidence type="ECO:0000256" key="8">
    <source>
        <dbReference type="ARBA" id="ARBA00022832"/>
    </source>
</evidence>
<dbReference type="InterPro" id="IPR003231">
    <property type="entry name" value="ACP"/>
</dbReference>
<dbReference type="InterPro" id="IPR038261">
    <property type="entry name" value="GPP34-like_sf"/>
</dbReference>
<keyword evidence="18" id="KW-1185">Reference proteome</keyword>
<evidence type="ECO:0000256" key="13">
    <source>
        <dbReference type="ARBA" id="ARBA00023160"/>
    </source>
</evidence>
<evidence type="ECO:0000313" key="18">
    <source>
        <dbReference type="Proteomes" id="UP000018144"/>
    </source>
</evidence>
<dbReference type="InterPro" id="IPR006162">
    <property type="entry name" value="Ppantetheine_attach_site"/>
</dbReference>
<dbReference type="Pfam" id="PF05719">
    <property type="entry name" value="GPP34"/>
    <property type="match status" value="1"/>
</dbReference>
<dbReference type="GO" id="GO:0099128">
    <property type="term" value="C:mitochondrial [2Fe-2S] assembly complex"/>
    <property type="evidence" value="ECO:0007669"/>
    <property type="project" value="UniProtKB-ARBA"/>
</dbReference>
<dbReference type="Gene3D" id="1.10.1200.10">
    <property type="entry name" value="ACP-like"/>
    <property type="match status" value="1"/>
</dbReference>
<keyword evidence="9" id="KW-0333">Golgi apparatus</keyword>
<evidence type="ECO:0000256" key="15">
    <source>
        <dbReference type="SAM" id="MobiDB-lite"/>
    </source>
</evidence>
<dbReference type="GO" id="GO:0043001">
    <property type="term" value="P:Golgi to plasma membrane protein transport"/>
    <property type="evidence" value="ECO:0007669"/>
    <property type="project" value="TreeGrafter"/>
</dbReference>
<keyword evidence="11" id="KW-0446">Lipid-binding</keyword>
<evidence type="ECO:0000256" key="6">
    <source>
        <dbReference type="ARBA" id="ARBA00022516"/>
    </source>
</evidence>
<dbReference type="InterPro" id="IPR009081">
    <property type="entry name" value="PP-bd_ACP"/>
</dbReference>
<dbReference type="NCBIfam" id="TIGR00517">
    <property type="entry name" value="acyl_carrier"/>
    <property type="match status" value="1"/>
</dbReference>
<feature type="compositionally biased region" description="Basic and acidic residues" evidence="15">
    <location>
        <begin position="148"/>
        <end position="164"/>
    </location>
</feature>
<evidence type="ECO:0000313" key="17">
    <source>
        <dbReference type="EMBL" id="CCX31822.1"/>
    </source>
</evidence>
<dbReference type="Gene3D" id="1.10.3630.10">
    <property type="entry name" value="yeast vps74-n-term truncation variant domain like"/>
    <property type="match status" value="1"/>
</dbReference>
<dbReference type="eggNOG" id="KOG3983">
    <property type="taxonomic scope" value="Eukaryota"/>
</dbReference>
<name>U4LJV4_PYROM</name>
<dbReference type="PROSITE" id="PS50075">
    <property type="entry name" value="CARRIER"/>
    <property type="match status" value="1"/>
</dbReference>
<dbReference type="eggNOG" id="KOG1748">
    <property type="taxonomic scope" value="Eukaryota"/>
</dbReference>
<feature type="domain" description="Carrier" evidence="16">
    <location>
        <begin position="45"/>
        <end position="121"/>
    </location>
</feature>
<evidence type="ECO:0000256" key="2">
    <source>
        <dbReference type="ARBA" id="ARBA00005194"/>
    </source>
</evidence>
<dbReference type="FunFam" id="1.10.1200.10:FF:000003">
    <property type="entry name" value="Acyl carrier protein"/>
    <property type="match status" value="1"/>
</dbReference>
<dbReference type="OrthoDB" id="2189106at2759"/>
<protein>
    <recommendedName>
        <fullName evidence="14">Acyl carrier protein</fullName>
    </recommendedName>
</protein>
<gene>
    <name evidence="17" type="ORF">PCON_11466</name>
</gene>
<dbReference type="GO" id="GO:0005802">
    <property type="term" value="C:trans-Golgi network"/>
    <property type="evidence" value="ECO:0007669"/>
    <property type="project" value="TreeGrafter"/>
</dbReference>
<feature type="region of interest" description="Disordered" evidence="15">
    <location>
        <begin position="148"/>
        <end position="232"/>
    </location>
</feature>
<keyword evidence="12" id="KW-0472">Membrane</keyword>
<comment type="pathway">
    <text evidence="2">Lipid metabolism; fatty acid biosynthesis.</text>
</comment>
<dbReference type="SUPFAM" id="SSF47336">
    <property type="entry name" value="ACP-like"/>
    <property type="match status" value="1"/>
</dbReference>
<comment type="similarity">
    <text evidence="4">Belongs to the acyl carrier protein (ACP) family.</text>
</comment>
<keyword evidence="7" id="KW-0597">Phosphoprotein</keyword>
<dbReference type="PANTHER" id="PTHR12704">
    <property type="entry name" value="TRANS-GOLGI PROTEIN GMX33"/>
    <property type="match status" value="1"/>
</dbReference>
<comment type="similarity">
    <text evidence="3">Belongs to the GOLPH3/VPS74 family.</text>
</comment>
<dbReference type="EMBL" id="HF935650">
    <property type="protein sequence ID" value="CCX31822.1"/>
    <property type="molecule type" value="Genomic_DNA"/>
</dbReference>
<evidence type="ECO:0000256" key="7">
    <source>
        <dbReference type="ARBA" id="ARBA00022553"/>
    </source>
</evidence>
<evidence type="ECO:0000256" key="3">
    <source>
        <dbReference type="ARBA" id="ARBA00007284"/>
    </source>
</evidence>
<dbReference type="GO" id="GO:0007030">
    <property type="term" value="P:Golgi organization"/>
    <property type="evidence" value="ECO:0007669"/>
    <property type="project" value="TreeGrafter"/>
</dbReference>
<comment type="function">
    <text evidence="14">Carrier of the growing fatty acid chain in fatty acid biosynthesis.</text>
</comment>
<dbReference type="GO" id="GO:0031985">
    <property type="term" value="C:Golgi cisterna"/>
    <property type="evidence" value="ECO:0007669"/>
    <property type="project" value="TreeGrafter"/>
</dbReference>
<dbReference type="Pfam" id="PF00550">
    <property type="entry name" value="PP-binding"/>
    <property type="match status" value="1"/>
</dbReference>
<organism evidence="17 18">
    <name type="scientific">Pyronema omphalodes (strain CBS 100304)</name>
    <name type="common">Pyronema confluens</name>
    <dbReference type="NCBI Taxonomy" id="1076935"/>
    <lineage>
        <taxon>Eukaryota</taxon>
        <taxon>Fungi</taxon>
        <taxon>Dikarya</taxon>
        <taxon>Ascomycota</taxon>
        <taxon>Pezizomycotina</taxon>
        <taxon>Pezizomycetes</taxon>
        <taxon>Pezizales</taxon>
        <taxon>Pyronemataceae</taxon>
        <taxon>Pyronema</taxon>
    </lineage>
</organism>
<keyword evidence="8" id="KW-0276">Fatty acid metabolism</keyword>
<dbReference type="HAMAP" id="MF_01217">
    <property type="entry name" value="Acyl_carrier"/>
    <property type="match status" value="1"/>
</dbReference>
<feature type="compositionally biased region" description="Low complexity" evidence="15">
    <location>
        <begin position="202"/>
        <end position="212"/>
    </location>
</feature>
<dbReference type="GO" id="GO:0006633">
    <property type="term" value="P:fatty acid biosynthetic process"/>
    <property type="evidence" value="ECO:0007669"/>
    <property type="project" value="UniProtKB-KW"/>
</dbReference>
<dbReference type="InterPro" id="IPR008628">
    <property type="entry name" value="GPP34-like"/>
</dbReference>
<dbReference type="NCBIfam" id="NF002148">
    <property type="entry name" value="PRK00982.1-2"/>
    <property type="match status" value="1"/>
</dbReference>
<dbReference type="Proteomes" id="UP000018144">
    <property type="component" value="Unassembled WGS sequence"/>
</dbReference>
<keyword evidence="10" id="KW-0443">Lipid metabolism</keyword>
<evidence type="ECO:0000256" key="5">
    <source>
        <dbReference type="ARBA" id="ARBA00022450"/>
    </source>
</evidence>
<reference evidence="17 18" key="1">
    <citation type="journal article" date="2013" name="PLoS Genet.">
        <title>The genome and development-dependent transcriptomes of Pyronema confluens: a window into fungal evolution.</title>
        <authorList>
            <person name="Traeger S."/>
            <person name="Altegoer F."/>
            <person name="Freitag M."/>
            <person name="Gabaldon T."/>
            <person name="Kempken F."/>
            <person name="Kumar A."/>
            <person name="Marcet-Houben M."/>
            <person name="Poggeler S."/>
            <person name="Stajich J.E."/>
            <person name="Nowrousian M."/>
        </authorList>
    </citation>
    <scope>NUCLEOTIDE SEQUENCE [LARGE SCALE GENOMIC DNA]</scope>
    <source>
        <strain evidence="18">CBS 100304</strain>
        <tissue evidence="17">Vegetative mycelium</tissue>
    </source>
</reference>
<evidence type="ECO:0000256" key="1">
    <source>
        <dbReference type="ARBA" id="ARBA00004255"/>
    </source>
</evidence>
<dbReference type="GO" id="GO:0006890">
    <property type="term" value="P:retrograde vesicle-mediated transport, Golgi to endoplasmic reticulum"/>
    <property type="evidence" value="ECO:0007669"/>
    <property type="project" value="TreeGrafter"/>
</dbReference>
<dbReference type="GO" id="GO:0070273">
    <property type="term" value="F:phosphatidylinositol-4-phosphate binding"/>
    <property type="evidence" value="ECO:0007669"/>
    <property type="project" value="InterPro"/>
</dbReference>
<evidence type="ECO:0000259" key="16">
    <source>
        <dbReference type="PROSITE" id="PS50075"/>
    </source>
</evidence>
<dbReference type="PROSITE" id="PS00012">
    <property type="entry name" value="PHOSPHOPANTETHEINE"/>
    <property type="match status" value="1"/>
</dbReference>
<proteinExistence type="inferred from homology"/>
<dbReference type="FunFam" id="1.10.3630.10:FF:000004">
    <property type="entry name" value="Probable VPS74-protein involved in protein-vacuolar targeting"/>
    <property type="match status" value="1"/>
</dbReference>
<evidence type="ECO:0000256" key="12">
    <source>
        <dbReference type="ARBA" id="ARBA00023136"/>
    </source>
</evidence>
<accession>U4LJV4</accession>
<dbReference type="OMA" id="ANWPMAP"/>
<dbReference type="InterPro" id="IPR036736">
    <property type="entry name" value="ACP-like_sf"/>
</dbReference>
<evidence type="ECO:0000256" key="9">
    <source>
        <dbReference type="ARBA" id="ARBA00023034"/>
    </source>
</evidence>
<dbReference type="STRING" id="1076935.U4LJV4"/>
<keyword evidence="5 14" id="KW-0596">Phosphopantetheine</keyword>
<evidence type="ECO:0000256" key="14">
    <source>
        <dbReference type="RuleBase" id="RU000722"/>
    </source>
</evidence>
<keyword evidence="6 14" id="KW-0444">Lipid biosynthesis</keyword>
<evidence type="ECO:0000256" key="11">
    <source>
        <dbReference type="ARBA" id="ARBA00023121"/>
    </source>
</evidence>
<dbReference type="PANTHER" id="PTHR12704:SF2">
    <property type="entry name" value="GOLGI PHOSPHOPROTEIN 3 HOMOLOG SAURON"/>
    <property type="match status" value="1"/>
</dbReference>
<dbReference type="AlphaFoldDB" id="U4LJV4"/>
<comment type="subcellular location">
    <subcellularLocation>
        <location evidence="1">Golgi apparatus membrane</location>
        <topology evidence="1">Peripheral membrane protein</topology>
        <orientation evidence="1">Cytoplasmic side</orientation>
    </subcellularLocation>
</comment>
<dbReference type="GO" id="GO:0000139">
    <property type="term" value="C:Golgi membrane"/>
    <property type="evidence" value="ECO:0007669"/>
    <property type="project" value="UniProtKB-SubCell"/>
</dbReference>
<evidence type="ECO:0000256" key="4">
    <source>
        <dbReference type="ARBA" id="ARBA00010930"/>
    </source>
</evidence>
<dbReference type="GO" id="GO:0048194">
    <property type="term" value="P:Golgi vesicle budding"/>
    <property type="evidence" value="ECO:0007669"/>
    <property type="project" value="TreeGrafter"/>
</dbReference>
<evidence type="ECO:0000256" key="10">
    <source>
        <dbReference type="ARBA" id="ARBA00023098"/>
    </source>
</evidence>